<keyword evidence="1" id="KW-0269">Exonuclease</keyword>
<evidence type="ECO:0000313" key="2">
    <source>
        <dbReference type="Proteomes" id="UP001234495"/>
    </source>
</evidence>
<reference evidence="1 2" key="1">
    <citation type="submission" date="2023-07" db="EMBL/GenBank/DDBJ databases">
        <title>Genomic Encyclopedia of Type Strains, Phase IV (KMG-IV): sequencing the most valuable type-strain genomes for metagenomic binning, comparative biology and taxonomic classification.</title>
        <authorList>
            <person name="Goeker M."/>
        </authorList>
    </citation>
    <scope>NUCLEOTIDE SEQUENCE [LARGE SCALE GENOMIC DNA]</scope>
    <source>
        <strain evidence="1 2">DSM 29005</strain>
    </source>
</reference>
<comment type="caution">
    <text evidence="1">The sequence shown here is derived from an EMBL/GenBank/DDBJ whole genome shotgun (WGS) entry which is preliminary data.</text>
</comment>
<dbReference type="SUPFAM" id="SSF140423">
    <property type="entry name" value="MW0975(SA0943)-like"/>
    <property type="match status" value="1"/>
</dbReference>
<dbReference type="InterPro" id="IPR019454">
    <property type="entry name" value="Lipoprot_YkyA-like"/>
</dbReference>
<sequence>MKIKYNPAKAFLAVFLILLIFLTGCFGPSPEEKMYTTLEEVVKLEETFKNQQEPLIELEKKETEIYNKIIDIGMSKFDEVVKLSEEGLKLVSQREEKIDMEYDSLMSAKEEFEKIQPVIEEIKDEALLEKANKLEDTMAERYSQYEELHDAYKKSISLDKELYTIFQNENLSLEELDAHLAKVNAAYQEVVKYNESFNQLTENYNKLKMDFYKSTDLNIKESE</sequence>
<dbReference type="InterPro" id="IPR036785">
    <property type="entry name" value="YkyA-like_sf"/>
</dbReference>
<dbReference type="Pfam" id="PF10368">
    <property type="entry name" value="YkyA"/>
    <property type="match status" value="1"/>
</dbReference>
<gene>
    <name evidence="1" type="ORF">J2S19_002616</name>
</gene>
<name>A0ABT9ZIG9_9BACI</name>
<protein>
    <submittedName>
        <fullName evidence="1">DNA repair exonuclease SbcCD ATPase subunit</fullName>
    </submittedName>
</protein>
<dbReference type="Proteomes" id="UP001234495">
    <property type="component" value="Unassembled WGS sequence"/>
</dbReference>
<evidence type="ECO:0000313" key="1">
    <source>
        <dbReference type="EMBL" id="MDQ0231333.1"/>
    </source>
</evidence>
<dbReference type="EMBL" id="JAUSUD010000011">
    <property type="protein sequence ID" value="MDQ0231333.1"/>
    <property type="molecule type" value="Genomic_DNA"/>
</dbReference>
<accession>A0ABT9ZIG9</accession>
<dbReference type="GO" id="GO:0004527">
    <property type="term" value="F:exonuclease activity"/>
    <property type="evidence" value="ECO:0007669"/>
    <property type="project" value="UniProtKB-KW"/>
</dbReference>
<keyword evidence="2" id="KW-1185">Reference proteome</keyword>
<keyword evidence="1" id="KW-0378">Hydrolase</keyword>
<organism evidence="1 2">
    <name type="scientific">Metabacillus malikii</name>
    <dbReference type="NCBI Taxonomy" id="1504265"/>
    <lineage>
        <taxon>Bacteria</taxon>
        <taxon>Bacillati</taxon>
        <taxon>Bacillota</taxon>
        <taxon>Bacilli</taxon>
        <taxon>Bacillales</taxon>
        <taxon>Bacillaceae</taxon>
        <taxon>Metabacillus</taxon>
    </lineage>
</organism>
<dbReference type="RefSeq" id="WP_307342088.1">
    <property type="nucleotide sequence ID" value="NZ_JAUSUD010000011.1"/>
</dbReference>
<dbReference type="PROSITE" id="PS51257">
    <property type="entry name" value="PROKAR_LIPOPROTEIN"/>
    <property type="match status" value="1"/>
</dbReference>
<dbReference type="Gene3D" id="1.20.120.570">
    <property type="entry name" value="YkyA-like"/>
    <property type="match status" value="1"/>
</dbReference>
<keyword evidence="1" id="KW-0540">Nuclease</keyword>
<proteinExistence type="predicted"/>